<sequence length="142" mass="15460">MGIKAWSAQATYSQLRGLVKEVLLQPWFRATFPTQSAPSGCPPTTRVSCDLFDSALHSSFSLRPQLRGLVKEVLLQPWFCTTFSTESASPGCPPTTRVSCDLFDSALPGFNILPQLIFPATPAQRTCQGSASATVVLYDLFN</sequence>
<name>A0A016W801_9BILA</name>
<protein>
    <submittedName>
        <fullName evidence="1">Uncharacterized protein</fullName>
    </submittedName>
</protein>
<organism evidence="1 2">
    <name type="scientific">Ancylostoma ceylanicum</name>
    <dbReference type="NCBI Taxonomy" id="53326"/>
    <lineage>
        <taxon>Eukaryota</taxon>
        <taxon>Metazoa</taxon>
        <taxon>Ecdysozoa</taxon>
        <taxon>Nematoda</taxon>
        <taxon>Chromadorea</taxon>
        <taxon>Rhabditida</taxon>
        <taxon>Rhabditina</taxon>
        <taxon>Rhabditomorpha</taxon>
        <taxon>Strongyloidea</taxon>
        <taxon>Ancylostomatidae</taxon>
        <taxon>Ancylostomatinae</taxon>
        <taxon>Ancylostoma</taxon>
    </lineage>
</organism>
<accession>A0A016W801</accession>
<dbReference type="EMBL" id="JARK01000590">
    <property type="protein sequence ID" value="EYC35745.1"/>
    <property type="molecule type" value="Genomic_DNA"/>
</dbReference>
<dbReference type="AlphaFoldDB" id="A0A016W801"/>
<keyword evidence="2" id="KW-1185">Reference proteome</keyword>
<dbReference type="Proteomes" id="UP000024635">
    <property type="component" value="Unassembled WGS sequence"/>
</dbReference>
<comment type="caution">
    <text evidence="1">The sequence shown here is derived from an EMBL/GenBank/DDBJ whole genome shotgun (WGS) entry which is preliminary data.</text>
</comment>
<reference evidence="2" key="1">
    <citation type="journal article" date="2015" name="Nat. Genet.">
        <title>The genome and transcriptome of the zoonotic hookworm Ancylostoma ceylanicum identify infection-specific gene families.</title>
        <authorList>
            <person name="Schwarz E.M."/>
            <person name="Hu Y."/>
            <person name="Antoshechkin I."/>
            <person name="Miller M.M."/>
            <person name="Sternberg P.W."/>
            <person name="Aroian R.V."/>
        </authorList>
    </citation>
    <scope>NUCLEOTIDE SEQUENCE</scope>
    <source>
        <strain evidence="2">HY135</strain>
    </source>
</reference>
<evidence type="ECO:0000313" key="2">
    <source>
        <dbReference type="Proteomes" id="UP000024635"/>
    </source>
</evidence>
<gene>
    <name evidence="1" type="primary">Acey_s0990.g3308</name>
    <name evidence="1" type="ORF">Y032_0990g3308</name>
</gene>
<proteinExistence type="predicted"/>
<evidence type="ECO:0000313" key="1">
    <source>
        <dbReference type="EMBL" id="EYC35745.1"/>
    </source>
</evidence>